<keyword evidence="3" id="KW-0238">DNA-binding</keyword>
<keyword evidence="6" id="KW-1185">Reference proteome</keyword>
<dbReference type="CDD" id="cd17517">
    <property type="entry name" value="RMtype1_S_EcoKI_StySPI-TRD2-CR2_like"/>
    <property type="match status" value="1"/>
</dbReference>
<name>A0A0W1A2W2_9GAMM</name>
<dbReference type="PATRIC" id="fig|66969.6.peg.2807"/>
<dbReference type="SUPFAM" id="SSF116734">
    <property type="entry name" value="DNA methylase specificity domain"/>
    <property type="match status" value="2"/>
</dbReference>
<organism evidence="5 6">
    <name type="scientific">Legionella waltersii</name>
    <dbReference type="NCBI Taxonomy" id="66969"/>
    <lineage>
        <taxon>Bacteria</taxon>
        <taxon>Pseudomonadati</taxon>
        <taxon>Pseudomonadota</taxon>
        <taxon>Gammaproteobacteria</taxon>
        <taxon>Legionellales</taxon>
        <taxon>Legionellaceae</taxon>
        <taxon>Legionella</taxon>
    </lineage>
</organism>
<proteinExistence type="inferred from homology"/>
<dbReference type="InterPro" id="IPR044946">
    <property type="entry name" value="Restrct_endonuc_typeI_TRD_sf"/>
</dbReference>
<dbReference type="STRING" id="66969.Lwal_2596"/>
<dbReference type="Pfam" id="PF01420">
    <property type="entry name" value="Methylase_S"/>
    <property type="match status" value="2"/>
</dbReference>
<dbReference type="InterPro" id="IPR052021">
    <property type="entry name" value="Type-I_RS_S_subunit"/>
</dbReference>
<dbReference type="OrthoDB" id="5653875at2"/>
<evidence type="ECO:0000256" key="1">
    <source>
        <dbReference type="ARBA" id="ARBA00010923"/>
    </source>
</evidence>
<accession>A0A0W1A2W2</accession>
<dbReference type="PANTHER" id="PTHR30408:SF12">
    <property type="entry name" value="TYPE I RESTRICTION ENZYME MJAVIII SPECIFICITY SUBUNIT"/>
    <property type="match status" value="1"/>
</dbReference>
<keyword evidence="2" id="KW-0680">Restriction system</keyword>
<feature type="domain" description="Type I restriction modification DNA specificity" evidence="4">
    <location>
        <begin position="64"/>
        <end position="180"/>
    </location>
</feature>
<gene>
    <name evidence="5" type="ORF">Lwal_2596</name>
</gene>
<dbReference type="EMBL" id="LNZB01000056">
    <property type="protein sequence ID" value="KTD75658.1"/>
    <property type="molecule type" value="Genomic_DNA"/>
</dbReference>
<evidence type="ECO:0000313" key="6">
    <source>
        <dbReference type="Proteomes" id="UP000054729"/>
    </source>
</evidence>
<dbReference type="Proteomes" id="UP000054729">
    <property type="component" value="Unassembled WGS sequence"/>
</dbReference>
<sequence>MNHQTFLDKFAINYRWKSVPAKRNFRNIKQVNKGMIEEHRLALTLGGVIDRSLDDVEGLQSSDYSTYQIFEKDDLVFKLIDLENIKTSRVGYVPRRGIMSPAYIRLSPTSELVIPRYYYWLFYAAYINNIFNGMGGGVRQNLTPTDLLEFPIPLAPKETQKEITIFLDRETDRIDQLIERKQRLIVVLQEKQANLINHIVRQGIQSNITMKRIDFPGIELIPERWEVKKLRYLGSFQNGVSEGAEYFGEGYPFVGYGDVYNHFALPANVNGLAKSSDIDRKRYSVLAGDVFFTRTSEVAEEIGISSVCLETIDNATFSGFLIRFRPSAKTFLPNFSKYYFRSDIPRLFFVKEMNLVTRVSLSQGLLKSLPVIIPPIEEQEEISHYLDTKIEKINLLIKNVEHSINQLKEFRIALITEAVTGQLDINSWNKRGSTDESIDNIEEAMRA</sequence>
<evidence type="ECO:0000256" key="2">
    <source>
        <dbReference type="ARBA" id="ARBA00022747"/>
    </source>
</evidence>
<comment type="caution">
    <text evidence="5">The sequence shown here is derived from an EMBL/GenBank/DDBJ whole genome shotgun (WGS) entry which is preliminary data.</text>
</comment>
<dbReference type="InterPro" id="IPR000055">
    <property type="entry name" value="Restrct_endonuc_typeI_TRD"/>
</dbReference>
<dbReference type="Gene3D" id="3.90.220.20">
    <property type="entry name" value="DNA methylase specificity domains"/>
    <property type="match status" value="2"/>
</dbReference>
<evidence type="ECO:0000256" key="3">
    <source>
        <dbReference type="ARBA" id="ARBA00023125"/>
    </source>
</evidence>
<feature type="domain" description="Type I restriction modification DNA specificity" evidence="4">
    <location>
        <begin position="222"/>
        <end position="400"/>
    </location>
</feature>
<evidence type="ECO:0000313" key="5">
    <source>
        <dbReference type="EMBL" id="KTD75658.1"/>
    </source>
</evidence>
<dbReference type="RefSeq" id="WP_058481222.1">
    <property type="nucleotide sequence ID" value="NZ_CAAAIQ010000013.1"/>
</dbReference>
<reference evidence="5 6" key="1">
    <citation type="submission" date="2015-11" db="EMBL/GenBank/DDBJ databases">
        <title>Genomic analysis of 38 Legionella species identifies large and diverse effector repertoires.</title>
        <authorList>
            <person name="Burstein D."/>
            <person name="Amaro F."/>
            <person name="Zusman T."/>
            <person name="Lifshitz Z."/>
            <person name="Cohen O."/>
            <person name="Gilbert J.A."/>
            <person name="Pupko T."/>
            <person name="Shuman H.A."/>
            <person name="Segal G."/>
        </authorList>
    </citation>
    <scope>NUCLEOTIDE SEQUENCE [LARGE SCALE GENOMIC DNA]</scope>
    <source>
        <strain evidence="5 6">ATCC 51914</strain>
    </source>
</reference>
<comment type="similarity">
    <text evidence="1">Belongs to the type-I restriction system S methylase family.</text>
</comment>
<dbReference type="AlphaFoldDB" id="A0A0W1A2W2"/>
<dbReference type="GO" id="GO:0009307">
    <property type="term" value="P:DNA restriction-modification system"/>
    <property type="evidence" value="ECO:0007669"/>
    <property type="project" value="UniProtKB-KW"/>
</dbReference>
<dbReference type="PANTHER" id="PTHR30408">
    <property type="entry name" value="TYPE-1 RESTRICTION ENZYME ECOKI SPECIFICITY PROTEIN"/>
    <property type="match status" value="1"/>
</dbReference>
<evidence type="ECO:0000259" key="4">
    <source>
        <dbReference type="Pfam" id="PF01420"/>
    </source>
</evidence>
<protein>
    <submittedName>
        <fullName evidence="5">EcoKI restriction-modification system protein HsdS</fullName>
    </submittedName>
</protein>
<dbReference type="GO" id="GO:0003677">
    <property type="term" value="F:DNA binding"/>
    <property type="evidence" value="ECO:0007669"/>
    <property type="project" value="UniProtKB-KW"/>
</dbReference>